<dbReference type="EMBL" id="AP019416">
    <property type="protein sequence ID" value="BBI48879.1"/>
    <property type="molecule type" value="Genomic_DNA"/>
</dbReference>
<feature type="domain" description="Aldehyde oxidase/xanthine dehydrogenase second molybdopterin binding" evidence="1">
    <location>
        <begin position="13"/>
        <end position="63"/>
    </location>
</feature>
<evidence type="ECO:0000313" key="2">
    <source>
        <dbReference type="EMBL" id="BBI48879.1"/>
    </source>
</evidence>
<protein>
    <recommendedName>
        <fullName evidence="1">Aldehyde oxidase/xanthine dehydrogenase second molybdopterin binding domain-containing protein</fullName>
    </recommendedName>
</protein>
<gene>
    <name evidence="2" type="ORF">HORIV_13000</name>
</gene>
<evidence type="ECO:0000313" key="3">
    <source>
        <dbReference type="Proteomes" id="UP000289555"/>
    </source>
</evidence>
<organism evidence="2 3">
    <name type="scientific">Vreelandella olivaria</name>
    <dbReference type="NCBI Taxonomy" id="390919"/>
    <lineage>
        <taxon>Bacteria</taxon>
        <taxon>Pseudomonadati</taxon>
        <taxon>Pseudomonadota</taxon>
        <taxon>Gammaproteobacteria</taxon>
        <taxon>Oceanospirillales</taxon>
        <taxon>Halomonadaceae</taxon>
        <taxon>Vreelandella</taxon>
    </lineage>
</organism>
<accession>A0ABM7GDV4</accession>
<keyword evidence="3" id="KW-1185">Reference proteome</keyword>
<dbReference type="Gene3D" id="3.30.365.10">
    <property type="entry name" value="Aldehyde oxidase/xanthine dehydrogenase, molybdopterin binding domain"/>
    <property type="match status" value="1"/>
</dbReference>
<name>A0ABM7GDV4_9GAMM</name>
<sequence>MAWAREEAGLRLSQAFIRIDTSGQVTFLLPTSEMGQGTHTGQAQILAEELGADWSRITVGMPNQLSDDYRVPFIGQMRSVGSFGIRFWHDPLRRAA</sequence>
<dbReference type="InterPro" id="IPR052516">
    <property type="entry name" value="N-heterocyclic_Hydroxylase"/>
</dbReference>
<dbReference type="PANTHER" id="PTHR47495">
    <property type="entry name" value="ALDEHYDE DEHYDROGENASE"/>
    <property type="match status" value="1"/>
</dbReference>
<dbReference type="Proteomes" id="UP000289555">
    <property type="component" value="Chromosome"/>
</dbReference>
<dbReference type="Pfam" id="PF20256">
    <property type="entry name" value="MoCoBD_2"/>
    <property type="match status" value="1"/>
</dbReference>
<dbReference type="InterPro" id="IPR037165">
    <property type="entry name" value="AldOxase/xan_DH_Mopterin-bd_sf"/>
</dbReference>
<evidence type="ECO:0000259" key="1">
    <source>
        <dbReference type="Pfam" id="PF20256"/>
    </source>
</evidence>
<reference evidence="3" key="1">
    <citation type="journal article" date="2019" name="Microbiol. Resour. Announc.">
        <title>Complete Genome Sequence of Halomonas olivaria, a Moderately Halophilic Bacterium Isolated from Olive Processing Effluents, Obtained by Nanopore Sequencing.</title>
        <authorList>
            <person name="Nagata S."/>
            <person name="Ii K.M."/>
            <person name="Tsukimi T."/>
            <person name="Miura M.C."/>
            <person name="Galipon J."/>
            <person name="Arakawa K."/>
        </authorList>
    </citation>
    <scope>NUCLEOTIDE SEQUENCE [LARGE SCALE GENOMIC DNA]</scope>
    <source>
        <strain evidence="3">TYRC17</strain>
    </source>
</reference>
<proteinExistence type="predicted"/>
<dbReference type="InterPro" id="IPR046867">
    <property type="entry name" value="AldOxase/xan_DH_MoCoBD2"/>
</dbReference>
<dbReference type="PANTHER" id="PTHR47495:SF2">
    <property type="entry name" value="ALDEHYDE DEHYDROGENASE"/>
    <property type="match status" value="1"/>
</dbReference>
<dbReference type="SUPFAM" id="SSF56003">
    <property type="entry name" value="Molybdenum cofactor-binding domain"/>
    <property type="match status" value="1"/>
</dbReference>